<sequence>MTFYVNFYTLQCENFGERKDLSRLVESSLPFCPDPAATVGGLSEHRHGRGGERGTIAVHSTAHVAVTHAAPVWPHWSPTAPTQAPGLLSSAPGLLSPPWQTPATGTGAAPGPQPWPPTTRLQQWPTTNRLQ</sequence>
<accession>A0ACC0AWF4</accession>
<evidence type="ECO:0000313" key="1">
    <source>
        <dbReference type="EMBL" id="KAI5664792.1"/>
    </source>
</evidence>
<dbReference type="Proteomes" id="UP001060085">
    <property type="component" value="Linkage Group LG05"/>
</dbReference>
<proteinExistence type="predicted"/>
<organism evidence="1 2">
    <name type="scientific">Catharanthus roseus</name>
    <name type="common">Madagascar periwinkle</name>
    <name type="synonym">Vinca rosea</name>
    <dbReference type="NCBI Taxonomy" id="4058"/>
    <lineage>
        <taxon>Eukaryota</taxon>
        <taxon>Viridiplantae</taxon>
        <taxon>Streptophyta</taxon>
        <taxon>Embryophyta</taxon>
        <taxon>Tracheophyta</taxon>
        <taxon>Spermatophyta</taxon>
        <taxon>Magnoliopsida</taxon>
        <taxon>eudicotyledons</taxon>
        <taxon>Gunneridae</taxon>
        <taxon>Pentapetalae</taxon>
        <taxon>asterids</taxon>
        <taxon>lamiids</taxon>
        <taxon>Gentianales</taxon>
        <taxon>Apocynaceae</taxon>
        <taxon>Rauvolfioideae</taxon>
        <taxon>Vinceae</taxon>
        <taxon>Catharanthinae</taxon>
        <taxon>Catharanthus</taxon>
    </lineage>
</organism>
<keyword evidence="2" id="KW-1185">Reference proteome</keyword>
<evidence type="ECO:0000313" key="2">
    <source>
        <dbReference type="Proteomes" id="UP001060085"/>
    </source>
</evidence>
<comment type="caution">
    <text evidence="1">The sequence shown here is derived from an EMBL/GenBank/DDBJ whole genome shotgun (WGS) entry which is preliminary data.</text>
</comment>
<dbReference type="EMBL" id="CM044705">
    <property type="protein sequence ID" value="KAI5664792.1"/>
    <property type="molecule type" value="Genomic_DNA"/>
</dbReference>
<reference evidence="2" key="1">
    <citation type="journal article" date="2023" name="Nat. Plants">
        <title>Single-cell RNA sequencing provides a high-resolution roadmap for understanding the multicellular compartmentation of specialized metabolism.</title>
        <authorList>
            <person name="Sun S."/>
            <person name="Shen X."/>
            <person name="Li Y."/>
            <person name="Li Y."/>
            <person name="Wang S."/>
            <person name="Li R."/>
            <person name="Zhang H."/>
            <person name="Shen G."/>
            <person name="Guo B."/>
            <person name="Wei J."/>
            <person name="Xu J."/>
            <person name="St-Pierre B."/>
            <person name="Chen S."/>
            <person name="Sun C."/>
        </authorList>
    </citation>
    <scope>NUCLEOTIDE SEQUENCE [LARGE SCALE GENOMIC DNA]</scope>
</reference>
<name>A0ACC0AWF4_CATRO</name>
<protein>
    <submittedName>
        <fullName evidence="1">Uncharacterized protein</fullName>
    </submittedName>
</protein>
<gene>
    <name evidence="1" type="ORF">M9H77_24115</name>
</gene>